<feature type="region of interest" description="Disordered" evidence="1">
    <location>
        <begin position="10"/>
        <end position="35"/>
    </location>
</feature>
<accession>A0A0A9F4H2</accession>
<evidence type="ECO:0000256" key="1">
    <source>
        <dbReference type="SAM" id="MobiDB-lite"/>
    </source>
</evidence>
<organism evidence="2">
    <name type="scientific">Arundo donax</name>
    <name type="common">Giant reed</name>
    <name type="synonym">Donax arundinaceus</name>
    <dbReference type="NCBI Taxonomy" id="35708"/>
    <lineage>
        <taxon>Eukaryota</taxon>
        <taxon>Viridiplantae</taxon>
        <taxon>Streptophyta</taxon>
        <taxon>Embryophyta</taxon>
        <taxon>Tracheophyta</taxon>
        <taxon>Spermatophyta</taxon>
        <taxon>Magnoliopsida</taxon>
        <taxon>Liliopsida</taxon>
        <taxon>Poales</taxon>
        <taxon>Poaceae</taxon>
        <taxon>PACMAD clade</taxon>
        <taxon>Arundinoideae</taxon>
        <taxon>Arundineae</taxon>
        <taxon>Arundo</taxon>
    </lineage>
</organism>
<sequence length="35" mass="3485">MAVVVVAAARGGERVGEGGEDGEGNAKAEREREGA</sequence>
<name>A0A0A9F4H2_ARUDO</name>
<reference evidence="2" key="1">
    <citation type="submission" date="2014-09" db="EMBL/GenBank/DDBJ databases">
        <authorList>
            <person name="Magalhaes I.L.F."/>
            <person name="Oliveira U."/>
            <person name="Santos F.R."/>
            <person name="Vidigal T.H.D.A."/>
            <person name="Brescovit A.D."/>
            <person name="Santos A.J."/>
        </authorList>
    </citation>
    <scope>NUCLEOTIDE SEQUENCE</scope>
    <source>
        <tissue evidence="2">Shoot tissue taken approximately 20 cm above the soil surface</tissue>
    </source>
</reference>
<reference evidence="2" key="2">
    <citation type="journal article" date="2015" name="Data Brief">
        <title>Shoot transcriptome of the giant reed, Arundo donax.</title>
        <authorList>
            <person name="Barrero R.A."/>
            <person name="Guerrero F.D."/>
            <person name="Moolhuijzen P."/>
            <person name="Goolsby J.A."/>
            <person name="Tidwell J."/>
            <person name="Bellgard S.E."/>
            <person name="Bellgard M.I."/>
        </authorList>
    </citation>
    <scope>NUCLEOTIDE SEQUENCE</scope>
    <source>
        <tissue evidence="2">Shoot tissue taken approximately 20 cm above the soil surface</tissue>
    </source>
</reference>
<dbReference type="AlphaFoldDB" id="A0A0A9F4H2"/>
<proteinExistence type="predicted"/>
<feature type="compositionally biased region" description="Basic and acidic residues" evidence="1">
    <location>
        <begin position="24"/>
        <end position="35"/>
    </location>
</feature>
<evidence type="ECO:0000313" key="2">
    <source>
        <dbReference type="EMBL" id="JAE07940.1"/>
    </source>
</evidence>
<dbReference type="EMBL" id="GBRH01189956">
    <property type="protein sequence ID" value="JAE07940.1"/>
    <property type="molecule type" value="Transcribed_RNA"/>
</dbReference>
<protein>
    <submittedName>
        <fullName evidence="2">Uncharacterized protein</fullName>
    </submittedName>
</protein>